<accession>A0A812TQA4</accession>
<keyword evidence="2" id="KW-1185">Reference proteome</keyword>
<evidence type="ECO:0000313" key="1">
    <source>
        <dbReference type="EMBL" id="CAE7546427.1"/>
    </source>
</evidence>
<proteinExistence type="predicted"/>
<dbReference type="AlphaFoldDB" id="A0A812TQA4"/>
<organism evidence="1 2">
    <name type="scientific">Symbiodinium necroappetens</name>
    <dbReference type="NCBI Taxonomy" id="1628268"/>
    <lineage>
        <taxon>Eukaryota</taxon>
        <taxon>Sar</taxon>
        <taxon>Alveolata</taxon>
        <taxon>Dinophyceae</taxon>
        <taxon>Suessiales</taxon>
        <taxon>Symbiodiniaceae</taxon>
        <taxon>Symbiodinium</taxon>
    </lineage>
</organism>
<sequence length="127" mass="13774">MAKCVKHFCFRLSGRRVPEGEAPLCSEHAAPDNAEAVRAATRALRQVRSLQRQYQQLLPTLRTALASSCVSEARLLHVRTGLVDLEDLLEGSVTANSASGGNAVCEVVTCIAAEGEQPWCPRRMLLS</sequence>
<reference evidence="1" key="1">
    <citation type="submission" date="2021-02" db="EMBL/GenBank/DDBJ databases">
        <authorList>
            <person name="Dougan E. K."/>
            <person name="Rhodes N."/>
            <person name="Thang M."/>
            <person name="Chan C."/>
        </authorList>
    </citation>
    <scope>NUCLEOTIDE SEQUENCE</scope>
</reference>
<evidence type="ECO:0000313" key="2">
    <source>
        <dbReference type="Proteomes" id="UP000601435"/>
    </source>
</evidence>
<feature type="non-terminal residue" evidence="1">
    <location>
        <position position="127"/>
    </location>
</feature>
<name>A0A812TQA4_9DINO</name>
<comment type="caution">
    <text evidence="1">The sequence shown here is derived from an EMBL/GenBank/DDBJ whole genome shotgun (WGS) entry which is preliminary data.</text>
</comment>
<dbReference type="Proteomes" id="UP000601435">
    <property type="component" value="Unassembled WGS sequence"/>
</dbReference>
<dbReference type="EMBL" id="CAJNJA010025643">
    <property type="protein sequence ID" value="CAE7546427.1"/>
    <property type="molecule type" value="Genomic_DNA"/>
</dbReference>
<protein>
    <submittedName>
        <fullName evidence="1">U2SURP protein</fullName>
    </submittedName>
</protein>
<gene>
    <name evidence="1" type="primary">U2SURP</name>
    <name evidence="1" type="ORF">SNEC2469_LOCUS15739</name>
</gene>